<dbReference type="Pfam" id="PF08443">
    <property type="entry name" value="RimK"/>
    <property type="match status" value="1"/>
</dbReference>
<dbReference type="EMBL" id="CP019434">
    <property type="protein sequence ID" value="APZ44462.1"/>
    <property type="molecule type" value="Genomic_DNA"/>
</dbReference>
<dbReference type="InterPro" id="IPR011761">
    <property type="entry name" value="ATP-grasp"/>
</dbReference>
<feature type="domain" description="N-acetyltransferase" evidence="4">
    <location>
        <begin position="100"/>
        <end position="249"/>
    </location>
</feature>
<dbReference type="SUPFAM" id="SSF55729">
    <property type="entry name" value="Acyl-CoA N-acyltransferases (Nat)"/>
    <property type="match status" value="1"/>
</dbReference>
<accession>A0A1P8UKZ7</accession>
<name>A0A1P8UKZ7_9GAMM</name>
<dbReference type="Proteomes" id="UP000243807">
    <property type="component" value="Chromosome"/>
</dbReference>
<dbReference type="GO" id="GO:0018169">
    <property type="term" value="F:ribosomal S6-glutamic acid ligase activity"/>
    <property type="evidence" value="ECO:0007669"/>
    <property type="project" value="TreeGrafter"/>
</dbReference>
<dbReference type="Gene3D" id="3.30.470.20">
    <property type="entry name" value="ATP-grasp fold, B domain"/>
    <property type="match status" value="2"/>
</dbReference>
<dbReference type="GO" id="GO:0046872">
    <property type="term" value="F:metal ion binding"/>
    <property type="evidence" value="ECO:0007669"/>
    <property type="project" value="InterPro"/>
</dbReference>
<dbReference type="InterPro" id="IPR000182">
    <property type="entry name" value="GNAT_dom"/>
</dbReference>
<keyword evidence="1" id="KW-0464">Manganese</keyword>
<gene>
    <name evidence="5" type="ORF">BW247_00780</name>
</gene>
<dbReference type="PROSITE" id="PS51186">
    <property type="entry name" value="GNAT"/>
    <property type="match status" value="1"/>
</dbReference>
<dbReference type="InterPro" id="IPR016181">
    <property type="entry name" value="Acyl_CoA_acyltransferase"/>
</dbReference>
<keyword evidence="6" id="KW-1185">Reference proteome</keyword>
<dbReference type="GO" id="GO:0016747">
    <property type="term" value="F:acyltransferase activity, transferring groups other than amino-acyl groups"/>
    <property type="evidence" value="ECO:0007669"/>
    <property type="project" value="InterPro"/>
</dbReference>
<evidence type="ECO:0000256" key="1">
    <source>
        <dbReference type="ARBA" id="ARBA00023211"/>
    </source>
</evidence>
<dbReference type="AlphaFoldDB" id="A0A1P8UKZ7"/>
<dbReference type="SUPFAM" id="SSF56059">
    <property type="entry name" value="Glutathione synthetase ATP-binding domain-like"/>
    <property type="match status" value="1"/>
</dbReference>
<keyword evidence="5" id="KW-0808">Transferase</keyword>
<dbReference type="Gene3D" id="3.40.630.30">
    <property type="match status" value="1"/>
</dbReference>
<dbReference type="InterPro" id="IPR017534">
    <property type="entry name" value="GNAT-acetyltransferase"/>
</dbReference>
<dbReference type="PROSITE" id="PS50975">
    <property type="entry name" value="ATP_GRASP"/>
    <property type="match status" value="1"/>
</dbReference>
<dbReference type="GO" id="GO:0009432">
    <property type="term" value="P:SOS response"/>
    <property type="evidence" value="ECO:0007669"/>
    <property type="project" value="TreeGrafter"/>
</dbReference>
<keyword evidence="2" id="KW-0067">ATP-binding</keyword>
<evidence type="ECO:0000313" key="6">
    <source>
        <dbReference type="Proteomes" id="UP000243807"/>
    </source>
</evidence>
<evidence type="ECO:0000259" key="3">
    <source>
        <dbReference type="PROSITE" id="PS50975"/>
    </source>
</evidence>
<keyword evidence="2" id="KW-0547">Nucleotide-binding</keyword>
<dbReference type="KEGG" id="afy:BW247_00780"/>
<dbReference type="InterPro" id="IPR013815">
    <property type="entry name" value="ATP_grasp_subdomain_1"/>
</dbReference>
<reference evidence="5 6" key="1">
    <citation type="submission" date="2017-01" db="EMBL/GenBank/DDBJ databases">
        <title>Draft sequence of Acidihalobacter ferrooxidans strain DSM 14175 (strain V8).</title>
        <authorList>
            <person name="Khaleque H.N."/>
            <person name="Ramsay J.P."/>
            <person name="Murphy R.J.T."/>
            <person name="Kaksonen A.H."/>
            <person name="Boxall N.J."/>
            <person name="Watkin E.L.J."/>
        </authorList>
    </citation>
    <scope>NUCLEOTIDE SEQUENCE [LARGE SCALE GENOMIC DNA]</scope>
    <source>
        <strain evidence="5 6">V8</strain>
    </source>
</reference>
<evidence type="ECO:0000256" key="2">
    <source>
        <dbReference type="PROSITE-ProRule" id="PRU00409"/>
    </source>
</evidence>
<dbReference type="PANTHER" id="PTHR21621">
    <property type="entry name" value="RIBOSOMAL PROTEIN S6 MODIFICATION PROTEIN"/>
    <property type="match status" value="1"/>
</dbReference>
<dbReference type="GO" id="GO:0005737">
    <property type="term" value="C:cytoplasm"/>
    <property type="evidence" value="ECO:0007669"/>
    <property type="project" value="TreeGrafter"/>
</dbReference>
<dbReference type="NCBIfam" id="TIGR03103">
    <property type="entry name" value="trio_acet_GNAT"/>
    <property type="match status" value="1"/>
</dbReference>
<dbReference type="STRING" id="1765967.BW247_00780"/>
<dbReference type="InterPro" id="IPR013651">
    <property type="entry name" value="ATP-grasp_RimK-type"/>
</dbReference>
<dbReference type="PANTHER" id="PTHR21621:SF0">
    <property type="entry name" value="BETA-CITRYLGLUTAMATE SYNTHASE B-RELATED"/>
    <property type="match status" value="1"/>
</dbReference>
<proteinExistence type="predicted"/>
<dbReference type="Gene3D" id="3.30.1490.20">
    <property type="entry name" value="ATP-grasp fold, A domain"/>
    <property type="match status" value="1"/>
</dbReference>
<feature type="domain" description="ATP-grasp" evidence="3">
    <location>
        <begin position="318"/>
        <end position="561"/>
    </location>
</feature>
<evidence type="ECO:0000313" key="5">
    <source>
        <dbReference type="EMBL" id="APZ44462.1"/>
    </source>
</evidence>
<dbReference type="GO" id="GO:0005524">
    <property type="term" value="F:ATP binding"/>
    <property type="evidence" value="ECO:0007669"/>
    <property type="project" value="UniProtKB-UniRule"/>
</dbReference>
<dbReference type="Pfam" id="PF00583">
    <property type="entry name" value="Acetyltransf_1"/>
    <property type="match status" value="1"/>
</dbReference>
<sequence length="567" mass="61846">MDIPDRVEAASAAPDDAPANVVVDCGWGRVLFGQTFADTQMLAAEMQNEDPGRRDIALYAADPHVLLSYAPQELFLDPSHTFRLQLDDYAASDWQPERFEVVSLATRAQAEAAAWLYMKWEMIPPGVDFVGRMHESDVVHYWIARDKADGAVLGVVQGLDHVAAFDDPQGGSSLWALAVDPQAPYPGIGEALVRCVAEAFKARGRAFLDLSVMHNNVKAIALYEKLGFKRLPVFSIKNRNAFNETLFLGPQPEEELGPYATIITDEARRRGIGVEVLDAEADYFALTLGGRRIVCRQALTELTTAVAMSRCDDKEVTRRLLERAGLRVPQQMRVDDMDAAKAFLSRLGRVVVKPARGEQGAGIAVDVRDEQTVEHAIVDARHICATVLLEEFVEGEDLRIIVIGYEVVAAAVRRPPSVVGTGRHTVRQLIQALSRRRRAATSGESTIPLDGETERCVRLGGYGLDDVLPAGTALLVRKTANLHTGGTIHDVTPELHPALAEAAIAAARAIDIPVTGIDLLVPSVSGPEYAIIEANERPGLANHEPQPTAERFVDLLFPQTANRESLT</sequence>
<evidence type="ECO:0000259" key="4">
    <source>
        <dbReference type="PROSITE" id="PS51186"/>
    </source>
</evidence>
<protein>
    <submittedName>
        <fullName evidence="5">GNAT family N-acetyltransferase</fullName>
    </submittedName>
</protein>
<organism evidence="5 6">
    <name type="scientific">Acidihalobacter ferrooxydans</name>
    <dbReference type="NCBI Taxonomy" id="1765967"/>
    <lineage>
        <taxon>Bacteria</taxon>
        <taxon>Pseudomonadati</taxon>
        <taxon>Pseudomonadota</taxon>
        <taxon>Gammaproteobacteria</taxon>
        <taxon>Chromatiales</taxon>
        <taxon>Ectothiorhodospiraceae</taxon>
        <taxon>Acidihalobacter</taxon>
    </lineage>
</organism>